<sequence>MLTAHLSVLDSGAYHFTNKHSSRPLVENQRVMKYQTKTKSHGAKPAMGDIRSIRIRETYTHFCGLTAPEYSPHEPRTL</sequence>
<dbReference type="AlphaFoldDB" id="U4LBB5"/>
<keyword evidence="2" id="KW-1185">Reference proteome</keyword>
<dbReference type="EMBL" id="HF936562">
    <property type="protein sequence ID" value="CCX16988.1"/>
    <property type="molecule type" value="Genomic_DNA"/>
</dbReference>
<accession>U4LBB5</accession>
<organism evidence="1 2">
    <name type="scientific">Pyronema omphalodes (strain CBS 100304)</name>
    <name type="common">Pyronema confluens</name>
    <dbReference type="NCBI Taxonomy" id="1076935"/>
    <lineage>
        <taxon>Eukaryota</taxon>
        <taxon>Fungi</taxon>
        <taxon>Dikarya</taxon>
        <taxon>Ascomycota</taxon>
        <taxon>Pezizomycotina</taxon>
        <taxon>Pezizomycetes</taxon>
        <taxon>Pezizales</taxon>
        <taxon>Pyronemataceae</taxon>
        <taxon>Pyronema</taxon>
    </lineage>
</organism>
<evidence type="ECO:0000313" key="1">
    <source>
        <dbReference type="EMBL" id="CCX16988.1"/>
    </source>
</evidence>
<gene>
    <name evidence="1" type="ORF">PCON_03877</name>
</gene>
<proteinExistence type="predicted"/>
<evidence type="ECO:0000313" key="2">
    <source>
        <dbReference type="Proteomes" id="UP000018144"/>
    </source>
</evidence>
<dbReference type="Proteomes" id="UP000018144">
    <property type="component" value="Unassembled WGS sequence"/>
</dbReference>
<protein>
    <submittedName>
        <fullName evidence="1">Uncharacterized protein</fullName>
    </submittedName>
</protein>
<reference evidence="1 2" key="1">
    <citation type="journal article" date="2013" name="PLoS Genet.">
        <title>The genome and development-dependent transcriptomes of Pyronema confluens: a window into fungal evolution.</title>
        <authorList>
            <person name="Traeger S."/>
            <person name="Altegoer F."/>
            <person name="Freitag M."/>
            <person name="Gabaldon T."/>
            <person name="Kempken F."/>
            <person name="Kumar A."/>
            <person name="Marcet-Houben M."/>
            <person name="Poggeler S."/>
            <person name="Stajich J.E."/>
            <person name="Nowrousian M."/>
        </authorList>
    </citation>
    <scope>NUCLEOTIDE SEQUENCE [LARGE SCALE GENOMIC DNA]</scope>
    <source>
        <strain evidence="2">CBS 100304</strain>
        <tissue evidence="1">Vegetative mycelium</tissue>
    </source>
</reference>
<name>U4LBB5_PYROM</name>